<dbReference type="EMBL" id="JBHUOM010000053">
    <property type="protein sequence ID" value="MFD2938329.1"/>
    <property type="molecule type" value="Genomic_DNA"/>
</dbReference>
<evidence type="ECO:0000313" key="1">
    <source>
        <dbReference type="EMBL" id="MFD2938329.1"/>
    </source>
</evidence>
<proteinExistence type="predicted"/>
<accession>A0ABW6AW95</accession>
<protein>
    <submittedName>
        <fullName evidence="1">Uncharacterized protein</fullName>
    </submittedName>
</protein>
<reference evidence="2" key="1">
    <citation type="journal article" date="2019" name="Int. J. Syst. Evol. Microbiol.">
        <title>The Global Catalogue of Microorganisms (GCM) 10K type strain sequencing project: providing services to taxonomists for standard genome sequencing and annotation.</title>
        <authorList>
            <consortium name="The Broad Institute Genomics Platform"/>
            <consortium name="The Broad Institute Genome Sequencing Center for Infectious Disease"/>
            <person name="Wu L."/>
            <person name="Ma J."/>
        </authorList>
    </citation>
    <scope>NUCLEOTIDE SEQUENCE [LARGE SCALE GENOMIC DNA]</scope>
    <source>
        <strain evidence="2">KCTC 52490</strain>
    </source>
</reference>
<dbReference type="Proteomes" id="UP001597512">
    <property type="component" value="Unassembled WGS sequence"/>
</dbReference>
<dbReference type="RefSeq" id="WP_381509152.1">
    <property type="nucleotide sequence ID" value="NZ_JBHUOM010000053.1"/>
</dbReference>
<organism evidence="1 2">
    <name type="scientific">Spirosoma flavum</name>
    <dbReference type="NCBI Taxonomy" id="2048557"/>
    <lineage>
        <taxon>Bacteria</taxon>
        <taxon>Pseudomonadati</taxon>
        <taxon>Bacteroidota</taxon>
        <taxon>Cytophagia</taxon>
        <taxon>Cytophagales</taxon>
        <taxon>Cytophagaceae</taxon>
        <taxon>Spirosoma</taxon>
    </lineage>
</organism>
<comment type="caution">
    <text evidence="1">The sequence shown here is derived from an EMBL/GenBank/DDBJ whole genome shotgun (WGS) entry which is preliminary data.</text>
</comment>
<keyword evidence="2" id="KW-1185">Reference proteome</keyword>
<gene>
    <name evidence="1" type="ORF">ACFS25_31490</name>
</gene>
<sequence length="113" mass="13227">MYEVDQQYRDSLSRCSSDKPKQKYFGHLIVINDPVNRTILLKILKKYGWPCDNDSRKLSTKAWHIAWHTRSNFELLSEFYSYIIQADKPSCIDSVQLSAIEEQIATVKKARSK</sequence>
<evidence type="ECO:0000313" key="2">
    <source>
        <dbReference type="Proteomes" id="UP001597512"/>
    </source>
</evidence>
<name>A0ABW6AW95_9BACT</name>